<dbReference type="Gene3D" id="1.10.1750.10">
    <property type="match status" value="1"/>
</dbReference>
<evidence type="ECO:0000256" key="5">
    <source>
        <dbReference type="ARBA" id="ARBA00022840"/>
    </source>
</evidence>
<gene>
    <name evidence="8 15" type="primary">dnaA</name>
    <name evidence="15" type="ORF">ABZ510_29485</name>
</gene>
<evidence type="ECO:0000256" key="7">
    <source>
        <dbReference type="ARBA" id="ARBA00023125"/>
    </source>
</evidence>
<keyword evidence="3 8" id="KW-0235">DNA replication</keyword>
<feature type="binding site" evidence="8">
    <location>
        <position position="448"/>
    </location>
    <ligand>
        <name>ATP</name>
        <dbReference type="ChEBI" id="CHEBI:30616"/>
    </ligand>
</feature>
<reference evidence="15 16" key="1">
    <citation type="submission" date="2024-06" db="EMBL/GenBank/DDBJ databases">
        <title>The Natural Products Discovery Center: Release of the First 8490 Sequenced Strains for Exploring Actinobacteria Biosynthetic Diversity.</title>
        <authorList>
            <person name="Kalkreuter E."/>
            <person name="Kautsar S.A."/>
            <person name="Yang D."/>
            <person name="Bader C.D."/>
            <person name="Teijaro C.N."/>
            <person name="Fluegel L."/>
            <person name="Davis C.M."/>
            <person name="Simpson J.R."/>
            <person name="Lauterbach L."/>
            <person name="Steele A.D."/>
            <person name="Gui C."/>
            <person name="Meng S."/>
            <person name="Li G."/>
            <person name="Viehrig K."/>
            <person name="Ye F."/>
            <person name="Su P."/>
            <person name="Kiefer A.F."/>
            <person name="Nichols A."/>
            <person name="Cepeda A.J."/>
            <person name="Yan W."/>
            <person name="Fan B."/>
            <person name="Jiang Y."/>
            <person name="Adhikari A."/>
            <person name="Zheng C.-J."/>
            <person name="Schuster L."/>
            <person name="Cowan T.M."/>
            <person name="Smanski M.J."/>
            <person name="Chevrette M.G."/>
            <person name="De Carvalho L.P.S."/>
            <person name="Shen B."/>
        </authorList>
    </citation>
    <scope>NUCLEOTIDE SEQUENCE [LARGE SCALE GENOMIC DNA]</scope>
    <source>
        <strain evidence="15 16">NPDC019708</strain>
    </source>
</reference>
<dbReference type="CDD" id="cd00009">
    <property type="entry name" value="AAA"/>
    <property type="match status" value="1"/>
</dbReference>
<accession>A0ABV2WYJ9</accession>
<keyword evidence="7 8" id="KW-0238">DNA-binding</keyword>
<feature type="domain" description="Chromosomal replication initiator DnaA C-terminal" evidence="14">
    <location>
        <begin position="649"/>
        <end position="717"/>
    </location>
</feature>
<dbReference type="InterPro" id="IPR018312">
    <property type="entry name" value="Chromosome_initiator_DnaA_CS"/>
</dbReference>
<feature type="compositionally biased region" description="Basic and acidic residues" evidence="12">
    <location>
        <begin position="265"/>
        <end position="278"/>
    </location>
</feature>
<feature type="compositionally biased region" description="Basic and acidic residues" evidence="12">
    <location>
        <begin position="237"/>
        <end position="246"/>
    </location>
</feature>
<dbReference type="PRINTS" id="PR00051">
    <property type="entry name" value="DNAA"/>
</dbReference>
<feature type="binding site" evidence="8">
    <location>
        <position position="450"/>
    </location>
    <ligand>
        <name>ATP</name>
        <dbReference type="ChEBI" id="CHEBI:30616"/>
    </ligand>
</feature>
<comment type="caution">
    <text evidence="8">Lacks conserved residue(s) required for the propagation of feature annotation.</text>
</comment>
<dbReference type="Gene3D" id="3.40.50.300">
    <property type="entry name" value="P-loop containing nucleotide triphosphate hydrolases"/>
    <property type="match status" value="1"/>
</dbReference>
<dbReference type="PROSITE" id="PS01008">
    <property type="entry name" value="DNAA"/>
    <property type="match status" value="1"/>
</dbReference>
<evidence type="ECO:0000256" key="11">
    <source>
        <dbReference type="RuleBase" id="RU004227"/>
    </source>
</evidence>
<dbReference type="InterPro" id="IPR010921">
    <property type="entry name" value="Trp_repressor/repl_initiator"/>
</dbReference>
<dbReference type="HAMAP" id="MF_00377">
    <property type="entry name" value="DnaA_bact"/>
    <property type="match status" value="1"/>
</dbReference>
<feature type="compositionally biased region" description="Basic and acidic residues" evidence="12">
    <location>
        <begin position="343"/>
        <end position="373"/>
    </location>
</feature>
<dbReference type="SUPFAM" id="SSF52540">
    <property type="entry name" value="P-loop containing nucleoside triphosphate hydrolases"/>
    <property type="match status" value="1"/>
</dbReference>
<dbReference type="Gene3D" id="1.10.8.60">
    <property type="match status" value="1"/>
</dbReference>
<comment type="domain">
    <text evidence="8">Domain I is involved in oligomerization and binding regulators, domain II is flexibile and of varying length in different bacteria, domain III forms the AAA+ region, while domain IV binds dsDNA.</text>
</comment>
<dbReference type="InterPro" id="IPR001957">
    <property type="entry name" value="Chromosome_initiator_DnaA"/>
</dbReference>
<evidence type="ECO:0000313" key="15">
    <source>
        <dbReference type="EMBL" id="MEU1955977.1"/>
    </source>
</evidence>
<dbReference type="InterPro" id="IPR027417">
    <property type="entry name" value="P-loop_NTPase"/>
</dbReference>
<dbReference type="SMART" id="SM00760">
    <property type="entry name" value="Bac_DnaA_C"/>
    <property type="match status" value="1"/>
</dbReference>
<feature type="region of interest" description="Disordered" evidence="12">
    <location>
        <begin position="95"/>
        <end position="373"/>
    </location>
</feature>
<comment type="subcellular location">
    <subcellularLocation>
        <location evidence="8">Cytoplasm</location>
    </subcellularLocation>
</comment>
<keyword evidence="4 8" id="KW-0547">Nucleotide-binding</keyword>
<dbReference type="Proteomes" id="UP001550628">
    <property type="component" value="Unassembled WGS sequence"/>
</dbReference>
<dbReference type="PANTHER" id="PTHR30050:SF2">
    <property type="entry name" value="CHROMOSOMAL REPLICATION INITIATOR PROTEIN DNAA"/>
    <property type="match status" value="1"/>
</dbReference>
<dbReference type="EMBL" id="JBEYBF010000030">
    <property type="protein sequence ID" value="MEU1955977.1"/>
    <property type="molecule type" value="Genomic_DNA"/>
</dbReference>
<dbReference type="NCBIfam" id="TIGR00362">
    <property type="entry name" value="DnaA"/>
    <property type="match status" value="1"/>
</dbReference>
<dbReference type="Pfam" id="PF08299">
    <property type="entry name" value="Bac_DnaA_C"/>
    <property type="match status" value="1"/>
</dbReference>
<dbReference type="SUPFAM" id="SSF48295">
    <property type="entry name" value="TrpR-like"/>
    <property type="match status" value="1"/>
</dbReference>
<comment type="caution">
    <text evidence="15">The sequence shown here is derived from an EMBL/GenBank/DDBJ whole genome shotgun (WGS) entry which is preliminary data.</text>
</comment>
<evidence type="ECO:0000256" key="8">
    <source>
        <dbReference type="HAMAP-Rule" id="MF_00377"/>
    </source>
</evidence>
<dbReference type="InterPro" id="IPR013159">
    <property type="entry name" value="DnaA_C"/>
</dbReference>
<dbReference type="SMART" id="SM00382">
    <property type="entry name" value="AAA"/>
    <property type="match status" value="1"/>
</dbReference>
<keyword evidence="16" id="KW-1185">Reference proteome</keyword>
<keyword evidence="2 8" id="KW-0963">Cytoplasm</keyword>
<feature type="binding site" evidence="8">
    <location>
        <position position="452"/>
    </location>
    <ligand>
        <name>ATP</name>
        <dbReference type="ChEBI" id="CHEBI:30616"/>
    </ligand>
</feature>
<feature type="region of interest" description="Domain III, AAA+ region" evidence="8">
    <location>
        <begin position="404"/>
        <end position="620"/>
    </location>
</feature>
<proteinExistence type="inferred from homology"/>
<evidence type="ECO:0000256" key="2">
    <source>
        <dbReference type="ARBA" id="ARBA00022490"/>
    </source>
</evidence>
<protein>
    <recommendedName>
        <fullName evidence="8 9">Chromosomal replication initiator protein DnaA</fullName>
    </recommendedName>
</protein>
<evidence type="ECO:0000256" key="1">
    <source>
        <dbReference type="ARBA" id="ARBA00006583"/>
    </source>
</evidence>
<dbReference type="InterPro" id="IPR003593">
    <property type="entry name" value="AAA+_ATPase"/>
</dbReference>
<evidence type="ECO:0000313" key="16">
    <source>
        <dbReference type="Proteomes" id="UP001550628"/>
    </source>
</evidence>
<dbReference type="CDD" id="cd06571">
    <property type="entry name" value="Bac_DnaA_C"/>
    <property type="match status" value="1"/>
</dbReference>
<keyword evidence="5 8" id="KW-0067">ATP-binding</keyword>
<feature type="region of interest" description="Domain I, interacts with DnaA modulators" evidence="8">
    <location>
        <begin position="1"/>
        <end position="281"/>
    </location>
</feature>
<feature type="region of interest" description="Domain IV, binds dsDNA" evidence="8">
    <location>
        <begin position="621"/>
        <end position="743"/>
    </location>
</feature>
<dbReference type="Pfam" id="PF00308">
    <property type="entry name" value="Bac_DnaA"/>
    <property type="match status" value="1"/>
</dbReference>
<evidence type="ECO:0000259" key="14">
    <source>
        <dbReference type="SMART" id="SM00760"/>
    </source>
</evidence>
<dbReference type="InterPro" id="IPR020591">
    <property type="entry name" value="Chromosome_initiator_DnaA-like"/>
</dbReference>
<organism evidence="15 16">
    <name type="scientific">Nocardia rhamnosiphila</name>
    <dbReference type="NCBI Taxonomy" id="426716"/>
    <lineage>
        <taxon>Bacteria</taxon>
        <taxon>Bacillati</taxon>
        <taxon>Actinomycetota</taxon>
        <taxon>Actinomycetes</taxon>
        <taxon>Mycobacteriales</taxon>
        <taxon>Nocardiaceae</taxon>
        <taxon>Nocardia</taxon>
    </lineage>
</organism>
<evidence type="ECO:0000256" key="12">
    <source>
        <dbReference type="SAM" id="MobiDB-lite"/>
    </source>
</evidence>
<dbReference type="InterPro" id="IPR013317">
    <property type="entry name" value="DnaA_dom"/>
</dbReference>
<evidence type="ECO:0000259" key="13">
    <source>
        <dbReference type="SMART" id="SM00382"/>
    </source>
</evidence>
<feature type="compositionally biased region" description="Low complexity" evidence="12">
    <location>
        <begin position="130"/>
        <end position="143"/>
    </location>
</feature>
<evidence type="ECO:0000256" key="3">
    <source>
        <dbReference type="ARBA" id="ARBA00022705"/>
    </source>
</evidence>
<evidence type="ECO:0000256" key="9">
    <source>
        <dbReference type="NCBIfam" id="TIGR00362"/>
    </source>
</evidence>
<sequence>MDDEQNVLATVWPEVVAELTTGSPDGAIGAVTRAQQAWLKLVKPLMVVQGFALLSVPSSLAQEAIERDLREPILRSLGRRLGPQVEGLGVRIAAPLPTGADNGPARHARMTSRPEPATRPDHFGNGRSRPAPAAFPTTGPAETSWPAEALRDPEGGEYPGRGYQPESGFPHPAEVPGEPRFPGRGFSHEAELPLTGELPRNPPLPRATDPLPGGEAPRRPTLPELPHGGSFPSDPALPRDTEDPIRDPYPAPRSYPREYTPPAEYPRDTGYERDREYPPAEYLDPYAGSRGDIADPVTSGRERGAPSVRNGGPDLDPILPSRRAARPAQETLFAPDLAPGDLAPRDEVRDTDRDSLRESVRDPGVDPEPDVHLEDEKVVNVRDSWPTFFAKSSGTGDTAKPSASLNAKYTFETFVIGASNRFAHAAAVAIAEAPARAYNPLFVWGASGLGKTHLLHAAGHYAQRLFPGMRVKYVSTEEFTNDFINSLRDDRKVAFKRRYRETDILLVDDIQFIEGKEGIQEEFFHTFNTLHNANKQIVVSSDRPPKQLATLEERLRTRFEWGLITDVQPPELETRIAILRKKARMDRLDVPHDVLELIASRVERNIRELEGALIRVTAFASLNGQPLDQSVAEVVLRDLMPESQDVEITASTIMGVTAEYFNTSMDELTGPGKARPLAQARQIAMYLCRELTDLSLPKIGQAFGRDHTTVMYAEKKVRKEMSERRRVYDQVQELTARIKQRSR</sequence>
<evidence type="ECO:0000256" key="6">
    <source>
        <dbReference type="ARBA" id="ARBA00023121"/>
    </source>
</evidence>
<dbReference type="PANTHER" id="PTHR30050">
    <property type="entry name" value="CHROMOSOMAL REPLICATION INITIATOR PROTEIN DNAA"/>
    <property type="match status" value="1"/>
</dbReference>
<comment type="function">
    <text evidence="8 10">Plays an essential role in the initiation and regulation of chromosomal replication. ATP-DnaA binds to the origin of replication (oriC) to initiate formation of the DNA replication initiation complex once per cell cycle. Binds the DnaA box (a 9 base pair repeat at the origin) and separates the double-stranded (ds)DNA. Forms a right-handed helical filament on oriC DNA; dsDNA binds to the exterior of the filament while single-stranded (ss)DNA is stabiized in the filament's interior. The ATP-DnaA-oriC complex binds and stabilizes one strand of the AT-rich DNA unwinding element (DUE), permitting loading of DNA polymerase. After initiation quickly degrades to an ADP-DnaA complex that is not apt for DNA replication. Binds acidic phospholipids.</text>
</comment>
<comment type="similarity">
    <text evidence="1 8 11">Belongs to the DnaA family.</text>
</comment>
<evidence type="ECO:0000256" key="4">
    <source>
        <dbReference type="ARBA" id="ARBA00022741"/>
    </source>
</evidence>
<comment type="subunit">
    <text evidence="8">Oligomerizes as a right-handed, spiral filament on DNA at oriC.</text>
</comment>
<feature type="binding site" evidence="8">
    <location>
        <position position="451"/>
    </location>
    <ligand>
        <name>ATP</name>
        <dbReference type="ChEBI" id="CHEBI:30616"/>
    </ligand>
</feature>
<dbReference type="NCBIfam" id="NF010686">
    <property type="entry name" value="PRK14086.1"/>
    <property type="match status" value="1"/>
</dbReference>
<name>A0ABV2WYJ9_9NOCA</name>
<keyword evidence="6 8" id="KW-0446">Lipid-binding</keyword>
<dbReference type="RefSeq" id="WP_356959256.1">
    <property type="nucleotide sequence ID" value="NZ_JBEYBD010000026.1"/>
</dbReference>
<feature type="domain" description="AAA+ ATPase" evidence="13">
    <location>
        <begin position="437"/>
        <end position="565"/>
    </location>
</feature>
<evidence type="ECO:0000256" key="10">
    <source>
        <dbReference type="RuleBase" id="RU000577"/>
    </source>
</evidence>